<feature type="compositionally biased region" description="Basic residues" evidence="5">
    <location>
        <begin position="185"/>
        <end position="197"/>
    </location>
</feature>
<comment type="similarity">
    <text evidence="1">Belongs to the carbohydrate kinase PfkB family.</text>
</comment>
<evidence type="ECO:0000313" key="7">
    <source>
        <dbReference type="EMBL" id="KAF2298985.1"/>
    </source>
</evidence>
<dbReference type="InterPro" id="IPR050306">
    <property type="entry name" value="PfkB_Carbo_kinase"/>
</dbReference>
<dbReference type="CDD" id="cd01167">
    <property type="entry name" value="bac_FRK"/>
    <property type="match status" value="1"/>
</dbReference>
<accession>A0A6A6LET8</accession>
<sequence>MDNMDGAELYGKVLTVNYALPERIKGGEQGWAAQPIWADADTWFERQRQQEEMDRIQAENRAAMQAADELHRKKMAQEREGEKEDEMEIKDDPMARAEAEVLKQKALSYCRKHMMKEMFTFLADAKLFWWRSTCLNDHSLNLAQLQDFRLQNKWGLAAISRKKISDTLSEEEPSENGVILKKRTTRNSKRATTRTRKKISDVPDENSELGITTDATNEEVVKKTPRRTRRKATSPATIVEEEKTEKKIRRRRTEKMDENMKGQGSESEISDMEESAFVPNVEDESDGDLELDKDGGDDISYTYGWPPLVCCFGAAQHAFVPSGRPANRLIDYEIHERMKDALWAPEKFVRAPGGSAGSVAIALASLGGKVALMGKLGDDEFGQAMLYYLNVNNVQTRSVRIDSKRATALSQMKIAKRGHLRMTCVKPCAEDSLSKSEINIDVLKEAKMLYFNTHSLLDRSMQSATLRAIKMSKKLGGVVFYDVNLPLPLWQSSEETKLFIQEVWNHANVIELTKQELEFLCGIEPTEEFDTKNNARSKFVHYGPEVVAPLWHENLKVLFVTNGTSKIHYYTEEHNGAVHGMEDAPITPLHVICQHLEMALLQPHLITDKGYLEQTVKYAINCGVIDQWLLGRMRDFPPKEYMEEVEPDPNGIMSITEKEYRTLEPVS</sequence>
<feature type="coiled-coil region" evidence="4">
    <location>
        <begin position="46"/>
        <end position="80"/>
    </location>
</feature>
<dbReference type="GO" id="GO:0042793">
    <property type="term" value="P:plastid transcription"/>
    <property type="evidence" value="ECO:0007669"/>
    <property type="project" value="TreeGrafter"/>
</dbReference>
<dbReference type="Proteomes" id="UP000467840">
    <property type="component" value="Chromosome 1"/>
</dbReference>
<dbReference type="GO" id="GO:0009658">
    <property type="term" value="P:chloroplast organization"/>
    <property type="evidence" value="ECO:0007669"/>
    <property type="project" value="TreeGrafter"/>
</dbReference>
<name>A0A6A6LET8_HEVBR</name>
<dbReference type="SUPFAM" id="SSF53613">
    <property type="entry name" value="Ribokinase-like"/>
    <property type="match status" value="1"/>
</dbReference>
<dbReference type="GO" id="GO:0042644">
    <property type="term" value="C:chloroplast nucleoid"/>
    <property type="evidence" value="ECO:0007669"/>
    <property type="project" value="TreeGrafter"/>
</dbReference>
<evidence type="ECO:0000256" key="1">
    <source>
        <dbReference type="ARBA" id="ARBA00010688"/>
    </source>
</evidence>
<dbReference type="PANTHER" id="PTHR43085:SF2">
    <property type="entry name" value="FRUCTOKINASE-LIKE 2, CHLOROPLASTIC"/>
    <property type="match status" value="1"/>
</dbReference>
<feature type="domain" description="Carbohydrate kinase PfkB" evidence="6">
    <location>
        <begin position="339"/>
        <end position="530"/>
    </location>
</feature>
<evidence type="ECO:0000313" key="8">
    <source>
        <dbReference type="Proteomes" id="UP000467840"/>
    </source>
</evidence>
<gene>
    <name evidence="7" type="ORF">GH714_029555</name>
</gene>
<dbReference type="EMBL" id="JAAGAX010000011">
    <property type="protein sequence ID" value="KAF2298985.1"/>
    <property type="molecule type" value="Genomic_DNA"/>
</dbReference>
<dbReference type="AlphaFoldDB" id="A0A6A6LET8"/>
<keyword evidence="3" id="KW-0418">Kinase</keyword>
<evidence type="ECO:0000256" key="4">
    <source>
        <dbReference type="SAM" id="Coils"/>
    </source>
</evidence>
<dbReference type="InterPro" id="IPR029056">
    <property type="entry name" value="Ribokinase-like"/>
</dbReference>
<organism evidence="7 8">
    <name type="scientific">Hevea brasiliensis</name>
    <name type="common">Para rubber tree</name>
    <name type="synonym">Siphonia brasiliensis</name>
    <dbReference type="NCBI Taxonomy" id="3981"/>
    <lineage>
        <taxon>Eukaryota</taxon>
        <taxon>Viridiplantae</taxon>
        <taxon>Streptophyta</taxon>
        <taxon>Embryophyta</taxon>
        <taxon>Tracheophyta</taxon>
        <taxon>Spermatophyta</taxon>
        <taxon>Magnoliopsida</taxon>
        <taxon>eudicotyledons</taxon>
        <taxon>Gunneridae</taxon>
        <taxon>Pentapetalae</taxon>
        <taxon>rosids</taxon>
        <taxon>fabids</taxon>
        <taxon>Malpighiales</taxon>
        <taxon>Euphorbiaceae</taxon>
        <taxon>Crotonoideae</taxon>
        <taxon>Micrandreae</taxon>
        <taxon>Hevea</taxon>
    </lineage>
</organism>
<dbReference type="GO" id="GO:0009662">
    <property type="term" value="P:etioplast organization"/>
    <property type="evidence" value="ECO:0007669"/>
    <property type="project" value="TreeGrafter"/>
</dbReference>
<evidence type="ECO:0000256" key="2">
    <source>
        <dbReference type="ARBA" id="ARBA00022679"/>
    </source>
</evidence>
<keyword evidence="4" id="KW-0175">Coiled coil</keyword>
<keyword evidence="2" id="KW-0808">Transferase</keyword>
<dbReference type="GO" id="GO:0016301">
    <property type="term" value="F:kinase activity"/>
    <property type="evidence" value="ECO:0007669"/>
    <property type="project" value="UniProtKB-KW"/>
</dbReference>
<proteinExistence type="inferred from homology"/>
<dbReference type="Gene3D" id="3.40.1190.20">
    <property type="match status" value="1"/>
</dbReference>
<dbReference type="PANTHER" id="PTHR43085">
    <property type="entry name" value="HEXOKINASE FAMILY MEMBER"/>
    <property type="match status" value="1"/>
</dbReference>
<evidence type="ECO:0000256" key="3">
    <source>
        <dbReference type="ARBA" id="ARBA00022777"/>
    </source>
</evidence>
<evidence type="ECO:0000256" key="5">
    <source>
        <dbReference type="SAM" id="MobiDB-lite"/>
    </source>
</evidence>
<reference evidence="7 8" key="1">
    <citation type="journal article" date="2020" name="Mol. Plant">
        <title>The Chromosome-Based Rubber Tree Genome Provides New Insights into Spurge Genome Evolution and Rubber Biosynthesis.</title>
        <authorList>
            <person name="Liu J."/>
            <person name="Shi C."/>
            <person name="Shi C.C."/>
            <person name="Li W."/>
            <person name="Zhang Q.J."/>
            <person name="Zhang Y."/>
            <person name="Li K."/>
            <person name="Lu H.F."/>
            <person name="Shi C."/>
            <person name="Zhu S.T."/>
            <person name="Xiao Z.Y."/>
            <person name="Nan H."/>
            <person name="Yue Y."/>
            <person name="Zhu X.G."/>
            <person name="Wu Y."/>
            <person name="Hong X.N."/>
            <person name="Fan G.Y."/>
            <person name="Tong Y."/>
            <person name="Zhang D."/>
            <person name="Mao C.L."/>
            <person name="Liu Y.L."/>
            <person name="Hao S.J."/>
            <person name="Liu W.Q."/>
            <person name="Lv M.Q."/>
            <person name="Zhang H.B."/>
            <person name="Liu Y."/>
            <person name="Hu-Tang G.R."/>
            <person name="Wang J.P."/>
            <person name="Wang J.H."/>
            <person name="Sun Y.H."/>
            <person name="Ni S.B."/>
            <person name="Chen W.B."/>
            <person name="Zhang X.C."/>
            <person name="Jiao Y.N."/>
            <person name="Eichler E.E."/>
            <person name="Li G.H."/>
            <person name="Liu X."/>
            <person name="Gao L.Z."/>
        </authorList>
    </citation>
    <scope>NUCLEOTIDE SEQUENCE [LARGE SCALE GENOMIC DNA]</scope>
    <source>
        <strain evidence="8">cv. GT1</strain>
        <tissue evidence="7">Leaf</tissue>
    </source>
</reference>
<dbReference type="InterPro" id="IPR011611">
    <property type="entry name" value="PfkB_dom"/>
</dbReference>
<feature type="compositionally biased region" description="Basic residues" evidence="5">
    <location>
        <begin position="223"/>
        <end position="232"/>
    </location>
</feature>
<evidence type="ECO:0000259" key="6">
    <source>
        <dbReference type="Pfam" id="PF00294"/>
    </source>
</evidence>
<comment type="caution">
    <text evidence="7">The sequence shown here is derived from an EMBL/GenBank/DDBJ whole genome shotgun (WGS) entry which is preliminary data.</text>
</comment>
<feature type="region of interest" description="Disordered" evidence="5">
    <location>
        <begin position="185"/>
        <end position="272"/>
    </location>
</feature>
<protein>
    <recommendedName>
        <fullName evidence="6">Carbohydrate kinase PfkB domain-containing protein</fullName>
    </recommendedName>
</protein>
<keyword evidence="8" id="KW-1185">Reference proteome</keyword>
<dbReference type="Pfam" id="PF00294">
    <property type="entry name" value="PfkB"/>
    <property type="match status" value="1"/>
</dbReference>